<dbReference type="GO" id="GO:0032259">
    <property type="term" value="P:methylation"/>
    <property type="evidence" value="ECO:0007669"/>
    <property type="project" value="UniProtKB-KW"/>
</dbReference>
<reference evidence="2 3" key="1">
    <citation type="journal article" date="2014" name="Genome Announc.">
        <title>Comparative Genome Analysis of Two Isolates of the Fish Pathogen Piscirickettsia salmonis from Different Hosts Reveals Major Differences in Virulence-Associated Secretion Systems.</title>
        <authorList>
            <person name="Bohle H."/>
            <person name="Henriquez P."/>
            <person name="Grothusen H."/>
            <person name="Navas E."/>
            <person name="Sandoval A."/>
            <person name="Bustamante F."/>
            <person name="Bustos P."/>
            <person name="Mancilla M."/>
        </authorList>
    </citation>
    <scope>NUCLEOTIDE SEQUENCE [LARGE SCALE GENOMIC DNA]</scope>
    <source>
        <strain evidence="3">B1-32597</strain>
    </source>
</reference>
<dbReference type="Proteomes" id="UP000029558">
    <property type="component" value="Chromosome"/>
</dbReference>
<name>A0AAC8VHC2_PISSA</name>
<organism evidence="2 3">
    <name type="scientific">Piscirickettsia salmonis</name>
    <dbReference type="NCBI Taxonomy" id="1238"/>
    <lineage>
        <taxon>Bacteria</taxon>
        <taxon>Pseudomonadati</taxon>
        <taxon>Pseudomonadota</taxon>
        <taxon>Gammaproteobacteria</taxon>
        <taxon>Thiotrichales</taxon>
        <taxon>Piscirickettsiaceae</taxon>
        <taxon>Piscirickettsia</taxon>
    </lineage>
</organism>
<protein>
    <submittedName>
        <fullName evidence="2">S-adenosyl-L-methionine-dependent methyltransferase family protein</fullName>
        <ecNumber evidence="2">2.1.1.61</ecNumber>
    </submittedName>
</protein>
<dbReference type="InterPro" id="IPR008471">
    <property type="entry name" value="MnmC-like_methylTransf"/>
</dbReference>
<gene>
    <name evidence="2" type="ORF">KU39_1308</name>
</gene>
<keyword evidence="2" id="KW-0489">Methyltransferase</keyword>
<dbReference type="EC" id="2.1.1.61" evidence="2"/>
<evidence type="ECO:0000313" key="2">
    <source>
        <dbReference type="EMBL" id="ALB22490.1"/>
    </source>
</evidence>
<dbReference type="AlphaFoldDB" id="A0AAC8VHC2"/>
<feature type="domain" description="MnmC-like methyltransferase" evidence="1">
    <location>
        <begin position="7"/>
        <end position="56"/>
    </location>
</feature>
<dbReference type="RefSeq" id="WP_017378241.1">
    <property type="nucleotide sequence ID" value="NZ_CP013796.1"/>
</dbReference>
<dbReference type="GO" id="GO:0004808">
    <property type="term" value="F:tRNA (5-methylaminomethyl-2-thiouridylate)(34)-methyltransferase activity"/>
    <property type="evidence" value="ECO:0007669"/>
    <property type="project" value="UniProtKB-EC"/>
</dbReference>
<evidence type="ECO:0000259" key="1">
    <source>
        <dbReference type="Pfam" id="PF05430"/>
    </source>
</evidence>
<dbReference type="Gene3D" id="3.40.50.150">
    <property type="entry name" value="Vaccinia Virus protein VP39"/>
    <property type="match status" value="1"/>
</dbReference>
<accession>A0AAC8VHC2</accession>
<dbReference type="Pfam" id="PF05430">
    <property type="entry name" value="Methyltransf_30"/>
    <property type="match status" value="1"/>
</dbReference>
<keyword evidence="2" id="KW-0808">Transferase</keyword>
<sequence length="58" mass="6290">MIDSIDTAMAQLTHNSGSFATFTSAGVVRRALTQAGFVVKKIPGFAGKREMMRGWETI</sequence>
<dbReference type="GO" id="GO:0016645">
    <property type="term" value="F:oxidoreductase activity, acting on the CH-NH group of donors"/>
    <property type="evidence" value="ECO:0007669"/>
    <property type="project" value="InterPro"/>
</dbReference>
<dbReference type="InterPro" id="IPR029063">
    <property type="entry name" value="SAM-dependent_MTases_sf"/>
</dbReference>
<evidence type="ECO:0000313" key="3">
    <source>
        <dbReference type="Proteomes" id="UP000029558"/>
    </source>
</evidence>
<proteinExistence type="predicted"/>
<dbReference type="EMBL" id="CP012508">
    <property type="protein sequence ID" value="ALB22490.1"/>
    <property type="molecule type" value="Genomic_DNA"/>
</dbReference>